<dbReference type="Pfam" id="PF13240">
    <property type="entry name" value="Zn_Ribbon_1"/>
    <property type="match status" value="1"/>
</dbReference>
<keyword evidence="1" id="KW-0812">Transmembrane</keyword>
<feature type="domain" description="DUF4190" evidence="3">
    <location>
        <begin position="49"/>
        <end position="106"/>
    </location>
</feature>
<keyword evidence="1" id="KW-1133">Transmembrane helix</keyword>
<feature type="transmembrane region" description="Helical" evidence="1">
    <location>
        <begin position="49"/>
        <end position="76"/>
    </location>
</feature>
<dbReference type="EMBL" id="CP072384">
    <property type="protein sequence ID" value="QUC07865.1"/>
    <property type="molecule type" value="Genomic_DNA"/>
</dbReference>
<dbReference type="Pfam" id="PF13828">
    <property type="entry name" value="DUF4190"/>
    <property type="match status" value="1"/>
</dbReference>
<evidence type="ECO:0000256" key="1">
    <source>
        <dbReference type="SAM" id="Phobius"/>
    </source>
</evidence>
<evidence type="ECO:0000259" key="2">
    <source>
        <dbReference type="Pfam" id="PF13240"/>
    </source>
</evidence>
<reference evidence="4 5" key="1">
    <citation type="submission" date="2021-03" db="EMBL/GenBank/DDBJ databases">
        <title>Human Oral Microbial Genomes.</title>
        <authorList>
            <person name="Johnston C.D."/>
            <person name="Chen T."/>
            <person name="Dewhirst F.E."/>
        </authorList>
    </citation>
    <scope>NUCLEOTIDE SEQUENCE [LARGE SCALE GENOMIC DNA]</scope>
    <source>
        <strain evidence="4 5">DSMZ 100122</strain>
    </source>
</reference>
<name>A0ABX7Y3U8_9ACTN</name>
<feature type="domain" description="Zinc-ribbon" evidence="2">
    <location>
        <begin position="2"/>
        <end position="23"/>
    </location>
</feature>
<proteinExistence type="predicted"/>
<keyword evidence="5" id="KW-1185">Reference proteome</keyword>
<dbReference type="InterPro" id="IPR026870">
    <property type="entry name" value="Zinc_ribbon_dom"/>
</dbReference>
<dbReference type="RefSeq" id="WP_212322939.1">
    <property type="nucleotide sequence ID" value="NZ_AP024463.1"/>
</dbReference>
<keyword evidence="1" id="KW-0472">Membrane</keyword>
<dbReference type="Proteomes" id="UP000678513">
    <property type="component" value="Chromosome"/>
</dbReference>
<feature type="transmembrane region" description="Helical" evidence="1">
    <location>
        <begin position="88"/>
        <end position="115"/>
    </location>
</feature>
<evidence type="ECO:0000313" key="5">
    <source>
        <dbReference type="Proteomes" id="UP000678513"/>
    </source>
</evidence>
<organism evidence="4 5">
    <name type="scientific">Arachnia rubra</name>
    <dbReference type="NCBI Taxonomy" id="1547448"/>
    <lineage>
        <taxon>Bacteria</taxon>
        <taxon>Bacillati</taxon>
        <taxon>Actinomycetota</taxon>
        <taxon>Actinomycetes</taxon>
        <taxon>Propionibacteriales</taxon>
        <taxon>Propionibacteriaceae</taxon>
        <taxon>Arachnia</taxon>
    </lineage>
</organism>
<accession>A0ABX7Y3U8</accession>
<evidence type="ECO:0000313" key="4">
    <source>
        <dbReference type="EMBL" id="QUC07865.1"/>
    </source>
</evidence>
<gene>
    <name evidence="4" type="ORF">J5A65_13260</name>
</gene>
<evidence type="ECO:0000259" key="3">
    <source>
        <dbReference type="Pfam" id="PF13828"/>
    </source>
</evidence>
<dbReference type="InterPro" id="IPR025241">
    <property type="entry name" value="DUF4190"/>
</dbReference>
<protein>
    <submittedName>
        <fullName evidence="4">DUF4190 domain-containing protein</fullName>
    </submittedName>
</protein>
<sequence length="117" mass="11997">MYCQDCGERIVDANKFCPQCGSSISGASDVSHHSPMPSFPKAGTDSFCIGSAIAGVIALLIPLFGITGIIAIILGVQGRGNANRNGMGGGGLAVLGIILGIVSLLRILFIFASFLTR</sequence>